<feature type="chain" id="PRO_5019384813" description="Peptidase M28 domain-containing protein" evidence="3">
    <location>
        <begin position="22"/>
        <end position="561"/>
    </location>
</feature>
<dbReference type="Pfam" id="PF04389">
    <property type="entry name" value="Peptidase_M28"/>
    <property type="match status" value="1"/>
</dbReference>
<dbReference type="OrthoDB" id="2214at2759"/>
<name>A0A423TVM4_PENVA</name>
<comment type="cofactor">
    <cofactor evidence="1">
        <name>Zn(2+)</name>
        <dbReference type="ChEBI" id="CHEBI:29105"/>
    </cofactor>
</comment>
<dbReference type="SUPFAM" id="SSF53187">
    <property type="entry name" value="Zn-dependent exopeptidases"/>
    <property type="match status" value="1"/>
</dbReference>
<feature type="domain" description="Peptidase M28" evidence="4">
    <location>
        <begin position="245"/>
        <end position="318"/>
    </location>
</feature>
<dbReference type="InterPro" id="IPR045175">
    <property type="entry name" value="M28_fam"/>
</dbReference>
<evidence type="ECO:0000313" key="6">
    <source>
        <dbReference type="Proteomes" id="UP000283509"/>
    </source>
</evidence>
<evidence type="ECO:0000313" key="5">
    <source>
        <dbReference type="EMBL" id="ROT80506.1"/>
    </source>
</evidence>
<dbReference type="Gene3D" id="3.40.630.10">
    <property type="entry name" value="Zn peptidases"/>
    <property type="match status" value="1"/>
</dbReference>
<dbReference type="AlphaFoldDB" id="A0A423TVM4"/>
<proteinExistence type="inferred from homology"/>
<keyword evidence="3" id="KW-0732">Signal</keyword>
<evidence type="ECO:0000256" key="2">
    <source>
        <dbReference type="ARBA" id="ARBA00005634"/>
    </source>
</evidence>
<dbReference type="GO" id="GO:0008235">
    <property type="term" value="F:metalloexopeptidase activity"/>
    <property type="evidence" value="ECO:0007669"/>
    <property type="project" value="InterPro"/>
</dbReference>
<reference evidence="5 6" key="1">
    <citation type="submission" date="2018-04" db="EMBL/GenBank/DDBJ databases">
        <authorList>
            <person name="Zhang X."/>
            <person name="Yuan J."/>
            <person name="Li F."/>
            <person name="Xiang J."/>
        </authorList>
    </citation>
    <scope>NUCLEOTIDE SEQUENCE [LARGE SCALE GENOMIC DNA]</scope>
    <source>
        <tissue evidence="5">Muscle</tissue>
    </source>
</reference>
<organism evidence="5 6">
    <name type="scientific">Penaeus vannamei</name>
    <name type="common">Whiteleg shrimp</name>
    <name type="synonym">Litopenaeus vannamei</name>
    <dbReference type="NCBI Taxonomy" id="6689"/>
    <lineage>
        <taxon>Eukaryota</taxon>
        <taxon>Metazoa</taxon>
        <taxon>Ecdysozoa</taxon>
        <taxon>Arthropoda</taxon>
        <taxon>Crustacea</taxon>
        <taxon>Multicrustacea</taxon>
        <taxon>Malacostraca</taxon>
        <taxon>Eumalacostraca</taxon>
        <taxon>Eucarida</taxon>
        <taxon>Decapoda</taxon>
        <taxon>Dendrobranchiata</taxon>
        <taxon>Penaeoidea</taxon>
        <taxon>Penaeidae</taxon>
        <taxon>Penaeus</taxon>
    </lineage>
</organism>
<dbReference type="GO" id="GO:0006508">
    <property type="term" value="P:proteolysis"/>
    <property type="evidence" value="ECO:0007669"/>
    <property type="project" value="InterPro"/>
</dbReference>
<dbReference type="EMBL" id="QCYY01001113">
    <property type="protein sequence ID" value="ROT80506.1"/>
    <property type="molecule type" value="Genomic_DNA"/>
</dbReference>
<accession>A0A423TVM4</accession>
<sequence>MNLKGALILTELLTMLGVLLARVTLDLSNVTAPEHVRALEEFTIKAFLAVPSTSTFRLKMNRNALKGMSHLVDTSKLRAGLPEGAEVSMFNVFTDKQDQQIFPSINEGELRAKLSSLDEEQFELMKHVFSGNYTETFTIAPSDTDFEQSLQVMYALRTRWSTDPTPDPKVAPEHLRHMMETVFTVGRNHETDPLDKFSVVLYITQKFDSLGLMVVDHVFSAAEYIFWFDQPLQGVNIIGILAGEVWGTADDKPVILGAHMDTVPGTPGFDDNGSGLAALVEAARVLATSGCSFRHSIFFVAFDLEELGTQGSTMFVKDYLTRSIMDKFGITEITGAFVVDCIANWDPTPGSQDFPPTWAAYLPDNARSIERHNHTGDFAGVLYRSQVDGRLAYTLSHYYNDLGHDQYRLELMGLQELGAEMPNATILKNHFDFIRSDHIRFWYLNDTDNSPTMPAVLITDMGPYRGRMRQCYHLACDDAETGFSDLGLVTKVTQSLVWTIADLAKGRCGPRGRLSVPTLFALMGGTLRQDLDQRIPIASIQDAMEVLHFLGLLPPVDTQPT</sequence>
<dbReference type="PANTHER" id="PTHR12147">
    <property type="entry name" value="METALLOPEPTIDASE M28 FAMILY MEMBER"/>
    <property type="match status" value="1"/>
</dbReference>
<feature type="signal peptide" evidence="3">
    <location>
        <begin position="1"/>
        <end position="21"/>
    </location>
</feature>
<gene>
    <name evidence="5" type="ORF">C7M84_000742</name>
</gene>
<reference evidence="5 6" key="2">
    <citation type="submission" date="2019-01" db="EMBL/GenBank/DDBJ databases">
        <title>The decoding of complex shrimp genome reveals the adaptation for benthos swimmer, frequently molting mechanism and breeding impact on genome.</title>
        <authorList>
            <person name="Sun Y."/>
            <person name="Gao Y."/>
            <person name="Yu Y."/>
        </authorList>
    </citation>
    <scope>NUCLEOTIDE SEQUENCE [LARGE SCALE GENOMIC DNA]</scope>
    <source>
        <tissue evidence="5">Muscle</tissue>
    </source>
</reference>
<evidence type="ECO:0000256" key="3">
    <source>
        <dbReference type="SAM" id="SignalP"/>
    </source>
</evidence>
<comment type="similarity">
    <text evidence="2">Belongs to the peptidase M28 family. M28B subfamily.</text>
</comment>
<dbReference type="InterPro" id="IPR007484">
    <property type="entry name" value="Peptidase_M28"/>
</dbReference>
<protein>
    <recommendedName>
        <fullName evidence="4">Peptidase M28 domain-containing protein</fullName>
    </recommendedName>
</protein>
<comment type="caution">
    <text evidence="5">The sequence shown here is derived from an EMBL/GenBank/DDBJ whole genome shotgun (WGS) entry which is preliminary data.</text>
</comment>
<evidence type="ECO:0000256" key="1">
    <source>
        <dbReference type="ARBA" id="ARBA00001947"/>
    </source>
</evidence>
<dbReference type="PANTHER" id="PTHR12147:SF26">
    <property type="entry name" value="PEPTIDASE M28 DOMAIN-CONTAINING PROTEIN"/>
    <property type="match status" value="1"/>
</dbReference>
<evidence type="ECO:0000259" key="4">
    <source>
        <dbReference type="Pfam" id="PF04389"/>
    </source>
</evidence>
<dbReference type="Proteomes" id="UP000283509">
    <property type="component" value="Unassembled WGS sequence"/>
</dbReference>
<keyword evidence="6" id="KW-1185">Reference proteome</keyword>